<gene>
    <name evidence="2" type="ORF">F511_35075</name>
</gene>
<dbReference type="AlphaFoldDB" id="A0A2Z7A4D1"/>
<evidence type="ECO:0000313" key="3">
    <source>
        <dbReference type="Proteomes" id="UP000250235"/>
    </source>
</evidence>
<dbReference type="Proteomes" id="UP000250235">
    <property type="component" value="Unassembled WGS sequence"/>
</dbReference>
<proteinExistence type="predicted"/>
<keyword evidence="3" id="KW-1185">Reference proteome</keyword>
<feature type="region of interest" description="Disordered" evidence="1">
    <location>
        <begin position="97"/>
        <end position="121"/>
    </location>
</feature>
<evidence type="ECO:0000313" key="2">
    <source>
        <dbReference type="EMBL" id="KZV16337.1"/>
    </source>
</evidence>
<protein>
    <submittedName>
        <fullName evidence="2">Uncharacterized protein</fullName>
    </submittedName>
</protein>
<accession>A0A2Z7A4D1</accession>
<name>A0A2Z7A4D1_9LAMI</name>
<dbReference type="EMBL" id="KV019085">
    <property type="protein sequence ID" value="KZV16337.1"/>
    <property type="molecule type" value="Genomic_DNA"/>
</dbReference>
<reference evidence="2 3" key="1">
    <citation type="journal article" date="2015" name="Proc. Natl. Acad. Sci. U.S.A.">
        <title>The resurrection genome of Boea hygrometrica: A blueprint for survival of dehydration.</title>
        <authorList>
            <person name="Xiao L."/>
            <person name="Yang G."/>
            <person name="Zhang L."/>
            <person name="Yang X."/>
            <person name="Zhao S."/>
            <person name="Ji Z."/>
            <person name="Zhou Q."/>
            <person name="Hu M."/>
            <person name="Wang Y."/>
            <person name="Chen M."/>
            <person name="Xu Y."/>
            <person name="Jin H."/>
            <person name="Xiao X."/>
            <person name="Hu G."/>
            <person name="Bao F."/>
            <person name="Hu Y."/>
            <person name="Wan P."/>
            <person name="Li L."/>
            <person name="Deng X."/>
            <person name="Kuang T."/>
            <person name="Xiang C."/>
            <person name="Zhu J.K."/>
            <person name="Oliver M.J."/>
            <person name="He Y."/>
        </authorList>
    </citation>
    <scope>NUCLEOTIDE SEQUENCE [LARGE SCALE GENOMIC DNA]</scope>
    <source>
        <strain evidence="3">cv. XS01</strain>
    </source>
</reference>
<sequence>MGIDQLALHSVQLGYLKILQMGNTDPNNTIARKEIRGQTSVRRAIKAANHETCYKSSYEMHEALKGIGNQDQHIDWQINSSEPLYNAQPIGRWKSSVCDHRGSSAHHSSVVDTRIRQSSLR</sequence>
<feature type="compositionally biased region" description="Polar residues" evidence="1">
    <location>
        <begin position="105"/>
        <end position="121"/>
    </location>
</feature>
<organism evidence="2 3">
    <name type="scientific">Dorcoceras hygrometricum</name>
    <dbReference type="NCBI Taxonomy" id="472368"/>
    <lineage>
        <taxon>Eukaryota</taxon>
        <taxon>Viridiplantae</taxon>
        <taxon>Streptophyta</taxon>
        <taxon>Embryophyta</taxon>
        <taxon>Tracheophyta</taxon>
        <taxon>Spermatophyta</taxon>
        <taxon>Magnoliopsida</taxon>
        <taxon>eudicotyledons</taxon>
        <taxon>Gunneridae</taxon>
        <taxon>Pentapetalae</taxon>
        <taxon>asterids</taxon>
        <taxon>lamiids</taxon>
        <taxon>Lamiales</taxon>
        <taxon>Gesneriaceae</taxon>
        <taxon>Didymocarpoideae</taxon>
        <taxon>Trichosporeae</taxon>
        <taxon>Loxocarpinae</taxon>
        <taxon>Dorcoceras</taxon>
    </lineage>
</organism>
<evidence type="ECO:0000256" key="1">
    <source>
        <dbReference type="SAM" id="MobiDB-lite"/>
    </source>
</evidence>